<dbReference type="Proteomes" id="UP000244060">
    <property type="component" value="Unassembled WGS sequence"/>
</dbReference>
<evidence type="ECO:0000256" key="1">
    <source>
        <dbReference type="SAM" id="MobiDB-lite"/>
    </source>
</evidence>
<comment type="caution">
    <text evidence="2">The sequence shown here is derived from an EMBL/GenBank/DDBJ whole genome shotgun (WGS) entry which is preliminary data.</text>
</comment>
<sequence>MIPLALHAALDGLSAVALMAGPRLLGWPRRLSEPLFLAGAGVAAYSLATRYRPDAPGLISFDEHRMLDAAQGAAFCLAAARMRGPAPARRSLAAYGLFSLAAAALTQGEPPHRTGRRTGGPPRTPAGGGAHRR</sequence>
<evidence type="ECO:0000313" key="3">
    <source>
        <dbReference type="Proteomes" id="UP000244060"/>
    </source>
</evidence>
<reference evidence="2 3" key="1">
    <citation type="submission" date="2018-04" db="EMBL/GenBank/DDBJ databases">
        <title>Genomic Encyclopedia of Type Strains, Phase III (KMG-III): the genomes of soil and plant-associated and newly described type strains.</title>
        <authorList>
            <person name="Whitman W."/>
        </authorList>
    </citation>
    <scope>NUCLEOTIDE SEQUENCE [LARGE SCALE GENOMIC DNA]</scope>
    <source>
        <strain evidence="2 3">KA25</strain>
    </source>
</reference>
<gene>
    <name evidence="2" type="ORF">C8J28_1252</name>
</gene>
<organism evidence="2 3">
    <name type="scientific">Cereibacter azotoformans</name>
    <dbReference type="NCBI Taxonomy" id="43057"/>
    <lineage>
        <taxon>Bacteria</taxon>
        <taxon>Pseudomonadati</taxon>
        <taxon>Pseudomonadota</taxon>
        <taxon>Alphaproteobacteria</taxon>
        <taxon>Rhodobacterales</taxon>
        <taxon>Paracoccaceae</taxon>
        <taxon>Cereibacter</taxon>
    </lineage>
</organism>
<evidence type="ECO:0000313" key="2">
    <source>
        <dbReference type="EMBL" id="PTR12043.1"/>
    </source>
</evidence>
<dbReference type="OrthoDB" id="7253658at2"/>
<feature type="region of interest" description="Disordered" evidence="1">
    <location>
        <begin position="107"/>
        <end position="133"/>
    </location>
</feature>
<accession>A0A2T5JSR1</accession>
<dbReference type="RefSeq" id="WP_108222419.1">
    <property type="nucleotide sequence ID" value="NZ_QAOT01000025.1"/>
</dbReference>
<keyword evidence="3" id="KW-1185">Reference proteome</keyword>
<dbReference type="EMBL" id="QAOT01000025">
    <property type="protein sequence ID" value="PTR12043.1"/>
    <property type="molecule type" value="Genomic_DNA"/>
</dbReference>
<protein>
    <submittedName>
        <fullName evidence="2">Uncharacterized protein</fullName>
    </submittedName>
</protein>
<name>A0A2T5JSR1_9RHOB</name>
<dbReference type="AlphaFoldDB" id="A0A2T5JSR1"/>
<proteinExistence type="predicted"/>